<feature type="region of interest" description="Disordered" evidence="1">
    <location>
        <begin position="134"/>
        <end position="156"/>
    </location>
</feature>
<dbReference type="Proteomes" id="UP001187315">
    <property type="component" value="Unassembled WGS sequence"/>
</dbReference>
<accession>A0AA88MV48</accession>
<gene>
    <name evidence="2" type="ORF">Q7C36_011267</name>
</gene>
<comment type="caution">
    <text evidence="2">The sequence shown here is derived from an EMBL/GenBank/DDBJ whole genome shotgun (WGS) entry which is preliminary data.</text>
</comment>
<feature type="region of interest" description="Disordered" evidence="1">
    <location>
        <begin position="81"/>
        <end position="122"/>
    </location>
</feature>
<keyword evidence="3" id="KW-1185">Reference proteome</keyword>
<evidence type="ECO:0000256" key="1">
    <source>
        <dbReference type="SAM" id="MobiDB-lite"/>
    </source>
</evidence>
<evidence type="ECO:0000313" key="3">
    <source>
        <dbReference type="Proteomes" id="UP001187315"/>
    </source>
</evidence>
<organism evidence="2 3">
    <name type="scientific">Tachysurus vachellii</name>
    <name type="common">Darkbarbel catfish</name>
    <name type="synonym">Pelteobagrus vachellii</name>
    <dbReference type="NCBI Taxonomy" id="175792"/>
    <lineage>
        <taxon>Eukaryota</taxon>
        <taxon>Metazoa</taxon>
        <taxon>Chordata</taxon>
        <taxon>Craniata</taxon>
        <taxon>Vertebrata</taxon>
        <taxon>Euteleostomi</taxon>
        <taxon>Actinopterygii</taxon>
        <taxon>Neopterygii</taxon>
        <taxon>Teleostei</taxon>
        <taxon>Ostariophysi</taxon>
        <taxon>Siluriformes</taxon>
        <taxon>Bagridae</taxon>
        <taxon>Tachysurus</taxon>
    </lineage>
</organism>
<dbReference type="AlphaFoldDB" id="A0AA88MV48"/>
<protein>
    <submittedName>
        <fullName evidence="2">Uncharacterized protein</fullName>
    </submittedName>
</protein>
<proteinExistence type="predicted"/>
<reference evidence="2" key="1">
    <citation type="submission" date="2023-08" db="EMBL/GenBank/DDBJ databases">
        <title>Pelteobagrus vachellii genome.</title>
        <authorList>
            <person name="Liu H."/>
        </authorList>
    </citation>
    <scope>NUCLEOTIDE SEQUENCE</scope>
    <source>
        <strain evidence="2">PRFRI_2022a</strain>
        <tissue evidence="2">Muscle</tissue>
    </source>
</reference>
<evidence type="ECO:0000313" key="2">
    <source>
        <dbReference type="EMBL" id="KAK2843052.1"/>
    </source>
</evidence>
<dbReference type="EMBL" id="JAVHJS010000011">
    <property type="protein sequence ID" value="KAK2843052.1"/>
    <property type="molecule type" value="Genomic_DNA"/>
</dbReference>
<name>A0AA88MV48_TACVA</name>
<sequence length="156" mass="17616">MPGAPSFITQTRGAVQHLLRPSRPPFLHMEQTSHRRRDPEARTHRSQIWARPTQIPHRDLVRPLARFYDKVEFTDLVAEQKARAQGNHNRRNVGAPHEEGQGMSLDSLPSSHLQHCHSKGLRIRQSEEINLRLSSTSRTGAEKEVLRSAAGASARA</sequence>